<name>H6LEE5_ACEWD</name>
<dbReference type="OrthoDB" id="9809450at2"/>
<sequence length="277" mass="31011">MRSLLEVKNLRVTDERDRDEIIHDVSFAITENSCLGIVGESGSGKSMITKALLGLTSPWLKSRGSAVFNTQGKALELLNQEEKILRDIRGKHICMILQDAMSAFDPLGKIGDQMAETFVENKNLSKKQSLKLVIEALEIMNIREPEQVIKKYPHQLSGGMLQRCMIATALAMEPDLIIADEPTTALDSINQSQVVAEFKMIRKEMGTALIFISHDLGVVKHLSDRLLVMKDGCAVEYGDAETIFKTPQHAYTKYLIDTRMELTESFRKAMRKGDHDG</sequence>
<keyword evidence="3" id="KW-0813">Transport</keyword>
<dbReference type="RefSeq" id="WP_014354463.1">
    <property type="nucleotide sequence ID" value="NC_016894.1"/>
</dbReference>
<proteinExistence type="inferred from homology"/>
<evidence type="ECO:0000256" key="6">
    <source>
        <dbReference type="ARBA" id="ARBA00022840"/>
    </source>
</evidence>
<evidence type="ECO:0000256" key="3">
    <source>
        <dbReference type="ARBA" id="ARBA00022448"/>
    </source>
</evidence>
<dbReference type="STRING" id="931626.Awo_c00450"/>
<evidence type="ECO:0000313" key="10">
    <source>
        <dbReference type="Proteomes" id="UP000007177"/>
    </source>
</evidence>
<dbReference type="GO" id="GO:0005524">
    <property type="term" value="F:ATP binding"/>
    <property type="evidence" value="ECO:0007669"/>
    <property type="project" value="UniProtKB-KW"/>
</dbReference>
<dbReference type="SUPFAM" id="SSF52540">
    <property type="entry name" value="P-loop containing nucleoside triphosphate hydrolases"/>
    <property type="match status" value="1"/>
</dbReference>
<evidence type="ECO:0000259" key="8">
    <source>
        <dbReference type="PROSITE" id="PS50893"/>
    </source>
</evidence>
<dbReference type="Pfam" id="PF00005">
    <property type="entry name" value="ABC_tran"/>
    <property type="match status" value="1"/>
</dbReference>
<evidence type="ECO:0000256" key="4">
    <source>
        <dbReference type="ARBA" id="ARBA00022475"/>
    </source>
</evidence>
<keyword evidence="7" id="KW-0472">Membrane</keyword>
<keyword evidence="10" id="KW-1185">Reference proteome</keyword>
<dbReference type="InterPro" id="IPR050388">
    <property type="entry name" value="ABC_Ni/Peptide_Import"/>
</dbReference>
<evidence type="ECO:0000313" key="9">
    <source>
        <dbReference type="EMBL" id="AFA46859.1"/>
    </source>
</evidence>
<dbReference type="eggNOG" id="COG0444">
    <property type="taxonomic scope" value="Bacteria"/>
</dbReference>
<keyword evidence="4" id="KW-1003">Cell membrane</keyword>
<dbReference type="InterPro" id="IPR027417">
    <property type="entry name" value="P-loop_NTPase"/>
</dbReference>
<dbReference type="CDD" id="cd03257">
    <property type="entry name" value="ABC_NikE_OppD_transporters"/>
    <property type="match status" value="1"/>
</dbReference>
<evidence type="ECO:0000256" key="5">
    <source>
        <dbReference type="ARBA" id="ARBA00022741"/>
    </source>
</evidence>
<protein>
    <submittedName>
        <fullName evidence="9">Oligopeptide ABC transport system ATP-binding protein OppD4</fullName>
    </submittedName>
</protein>
<dbReference type="KEGG" id="awo:Awo_c00450"/>
<dbReference type="Gene3D" id="3.40.50.300">
    <property type="entry name" value="P-loop containing nucleotide triphosphate hydrolases"/>
    <property type="match status" value="1"/>
</dbReference>
<reference evidence="9 10" key="2">
    <citation type="journal article" date="2012" name="PLoS ONE">
        <title>An ancient pathway combining carbon dioxide fixation with the generation and utilization of a sodium ion gradient for ATP synthesis.</title>
        <authorList>
            <person name="Poehlein A."/>
            <person name="Schmidt S."/>
            <person name="Kaster A.K."/>
            <person name="Goenrich M."/>
            <person name="Vollmers J."/>
            <person name="Thurmer A."/>
            <person name="Bertsch J."/>
            <person name="Schuchmann K."/>
            <person name="Voigt B."/>
            <person name="Hecker M."/>
            <person name="Daniel R."/>
            <person name="Thauer R.K."/>
            <person name="Gottschalk G."/>
            <person name="Muller V."/>
        </authorList>
    </citation>
    <scope>NUCLEOTIDE SEQUENCE [LARGE SCALE GENOMIC DNA]</scope>
    <source>
        <strain evidence="10">ATCC 29683 / DSM 1030 / JCM 2381 / KCTC 1655 / WB1</strain>
    </source>
</reference>
<dbReference type="HOGENOM" id="CLU_000604_1_23_9"/>
<dbReference type="Proteomes" id="UP000007177">
    <property type="component" value="Chromosome"/>
</dbReference>
<dbReference type="GO" id="GO:0005886">
    <property type="term" value="C:plasma membrane"/>
    <property type="evidence" value="ECO:0007669"/>
    <property type="project" value="UniProtKB-SubCell"/>
</dbReference>
<feature type="domain" description="ABC transporter" evidence="8">
    <location>
        <begin position="5"/>
        <end position="256"/>
    </location>
</feature>
<dbReference type="PANTHER" id="PTHR43297">
    <property type="entry name" value="OLIGOPEPTIDE TRANSPORT ATP-BINDING PROTEIN APPD"/>
    <property type="match status" value="1"/>
</dbReference>
<keyword evidence="6 9" id="KW-0067">ATP-binding</keyword>
<dbReference type="GO" id="GO:0016887">
    <property type="term" value="F:ATP hydrolysis activity"/>
    <property type="evidence" value="ECO:0007669"/>
    <property type="project" value="InterPro"/>
</dbReference>
<keyword evidence="5" id="KW-0547">Nucleotide-binding</keyword>
<evidence type="ECO:0000256" key="7">
    <source>
        <dbReference type="ARBA" id="ARBA00023136"/>
    </source>
</evidence>
<evidence type="ECO:0000256" key="1">
    <source>
        <dbReference type="ARBA" id="ARBA00004202"/>
    </source>
</evidence>
<dbReference type="PANTHER" id="PTHR43297:SF2">
    <property type="entry name" value="DIPEPTIDE TRANSPORT ATP-BINDING PROTEIN DPPD"/>
    <property type="match status" value="1"/>
</dbReference>
<gene>
    <name evidence="9" type="primary">oppD4</name>
    <name evidence="9" type="ordered locus">Awo_c00450</name>
</gene>
<dbReference type="AlphaFoldDB" id="H6LEE5"/>
<dbReference type="EMBL" id="CP002987">
    <property type="protein sequence ID" value="AFA46859.1"/>
    <property type="molecule type" value="Genomic_DNA"/>
</dbReference>
<organism evidence="9 10">
    <name type="scientific">Acetobacterium woodii (strain ATCC 29683 / DSM 1030 / JCM 2381 / KCTC 1655 / WB1)</name>
    <dbReference type="NCBI Taxonomy" id="931626"/>
    <lineage>
        <taxon>Bacteria</taxon>
        <taxon>Bacillati</taxon>
        <taxon>Bacillota</taxon>
        <taxon>Clostridia</taxon>
        <taxon>Eubacteriales</taxon>
        <taxon>Eubacteriaceae</taxon>
        <taxon>Acetobacterium</taxon>
    </lineage>
</organism>
<evidence type="ECO:0000256" key="2">
    <source>
        <dbReference type="ARBA" id="ARBA00005417"/>
    </source>
</evidence>
<comment type="similarity">
    <text evidence="2">Belongs to the ABC transporter superfamily.</text>
</comment>
<comment type="subcellular location">
    <subcellularLocation>
        <location evidence="1">Cell membrane</location>
        <topology evidence="1">Peripheral membrane protein</topology>
    </subcellularLocation>
</comment>
<dbReference type="PROSITE" id="PS50893">
    <property type="entry name" value="ABC_TRANSPORTER_2"/>
    <property type="match status" value="1"/>
</dbReference>
<dbReference type="InterPro" id="IPR003593">
    <property type="entry name" value="AAA+_ATPase"/>
</dbReference>
<accession>H6LEE5</accession>
<dbReference type="SMART" id="SM00382">
    <property type="entry name" value="AAA"/>
    <property type="match status" value="1"/>
</dbReference>
<reference evidence="10" key="1">
    <citation type="submission" date="2011-07" db="EMBL/GenBank/DDBJ databases">
        <title>Complete genome sequence of Acetobacterium woodii.</title>
        <authorList>
            <person name="Poehlein A."/>
            <person name="Schmidt S."/>
            <person name="Kaster A.-K."/>
            <person name="Goenrich M."/>
            <person name="Vollmers J."/>
            <person name="Thuermer A."/>
            <person name="Gottschalk G."/>
            <person name="Thauer R.K."/>
            <person name="Daniel R."/>
            <person name="Mueller V."/>
        </authorList>
    </citation>
    <scope>NUCLEOTIDE SEQUENCE [LARGE SCALE GENOMIC DNA]</scope>
    <source>
        <strain evidence="10">ATCC 29683 / DSM 1030 / JCM 2381 / KCTC 1655 / WB1</strain>
    </source>
</reference>
<dbReference type="InterPro" id="IPR003439">
    <property type="entry name" value="ABC_transporter-like_ATP-bd"/>
</dbReference>